<accession>A0A2M8EYN4</accession>
<sequence>MHENLSQYAREEGIDPWQLSRGIAEMPKEPVLPSIQEMSLLLDKAIPDLWWAGVDRVAKLKGNDTSVAPEATLAEQMYQIRTREDTEIFYGETLTPISHSSLRMLRDHLRENPNQNAQRLVPLVEAHLQASEHQISGLLDSIARIRLSGIALHALFPLVSHPDPDFKIAAAGTALPLATYHAHVIANAYDAMNHQLREGIHNGAVLESHALRALGVPISETMSRFTSRMERVENLLRLYPAVITPHTNGNAEIEFAIGGAVASSLIGTINPFLYGIVGNRVQKLFSNLANRFHNAGNTEQNGFVTWFNGAQKEVTDLAEKAAYSKDPESFMELITVKSREMQRYIKSHSNLPQNFSLHRYQWAVQFMSQLLSSPSAHLLFGGAIATTIGLEPIFAMTKMNTDQAAIKAQQVPGNQAYHTLKEAHNEDARLYDKVGSRFKEIADIASGIDLQRLKNEGKLFVDRLVLKNGTEMDAQIRIKAGYNFFSGDSGSGKSSVIEQLMTTCDIHDVPYSYSPVHMLEHMSSGLFITQTVSETKRPFYNSHFGEYVRKKSNITESDFDTGIEKWRNEWIQIAAKKTRDTPAFNDPRWSDESSQLNDLLVRYLKEVYHISDADKVIFNNGSEGERKRLEIAGSLQNNESQLIFVDESFANLDPALATALITLFHSVLLERTIKPSVVIVSHQPQTIHQFIRSNAAKSIGNVSITRFKKESAPITQDFEENDVSLFKVIDHLEGFISLAVQSDIMGILQIFNNSDDLDGEALKHAIQDETIIFQEAYSNLSETDKSALQPFLTQATLQFIDKLLDIPLTMQQRYMIFIAFEVEVLDPLIIDNSEVTSLVECVRKFFPDVEYDYMDNEVIMARTDFEDVPKNELDIQRILEEVEYFRAGTLHRHAGHIIDMINDRSDPEFEDKLLESVEFLALYYHPGETTFAVVLNNIVNAVITGNISDTLRSEILFTISATLRENFEDNISEEIQIILKRLSSVLPITTNDWSTEPVSYQLPEQSN</sequence>
<organism evidence="1 2">
    <name type="scientific">Candidatus Roizmanbacteria bacterium CG_4_9_14_0_2_um_filter_39_13</name>
    <dbReference type="NCBI Taxonomy" id="1974839"/>
    <lineage>
        <taxon>Bacteria</taxon>
        <taxon>Candidatus Roizmaniibacteriota</taxon>
    </lineage>
</organism>
<evidence type="ECO:0000313" key="1">
    <source>
        <dbReference type="EMBL" id="PJC31695.1"/>
    </source>
</evidence>
<dbReference type="AlphaFoldDB" id="A0A2M8EYN4"/>
<dbReference type="Gene3D" id="3.40.50.300">
    <property type="entry name" value="P-loop containing nucleotide triphosphate hydrolases"/>
    <property type="match status" value="1"/>
</dbReference>
<dbReference type="Proteomes" id="UP000231383">
    <property type="component" value="Unassembled WGS sequence"/>
</dbReference>
<dbReference type="EMBL" id="PFSC01000106">
    <property type="protein sequence ID" value="PJC31695.1"/>
    <property type="molecule type" value="Genomic_DNA"/>
</dbReference>
<comment type="caution">
    <text evidence="1">The sequence shown here is derived from an EMBL/GenBank/DDBJ whole genome shotgun (WGS) entry which is preliminary data.</text>
</comment>
<proteinExistence type="predicted"/>
<dbReference type="CDD" id="cd00267">
    <property type="entry name" value="ABC_ATPase"/>
    <property type="match status" value="1"/>
</dbReference>
<reference evidence="2" key="1">
    <citation type="submission" date="2017-09" db="EMBL/GenBank/DDBJ databases">
        <title>Depth-based differentiation of microbial function through sediment-hosted aquifers and enrichment of novel symbionts in the deep terrestrial subsurface.</title>
        <authorList>
            <person name="Probst A.J."/>
            <person name="Ladd B."/>
            <person name="Jarett J.K."/>
            <person name="Geller-Mcgrath D.E."/>
            <person name="Sieber C.M.K."/>
            <person name="Emerson J.B."/>
            <person name="Anantharaman K."/>
            <person name="Thomas B.C."/>
            <person name="Malmstrom R."/>
            <person name="Stieglmeier M."/>
            <person name="Klingl A."/>
            <person name="Woyke T."/>
            <person name="Ryan C.M."/>
            <person name="Banfield J.F."/>
        </authorList>
    </citation>
    <scope>NUCLEOTIDE SEQUENCE [LARGE SCALE GENOMIC DNA]</scope>
</reference>
<dbReference type="InterPro" id="IPR027417">
    <property type="entry name" value="P-loop_NTPase"/>
</dbReference>
<gene>
    <name evidence="1" type="ORF">CO051_03880</name>
</gene>
<protein>
    <submittedName>
        <fullName evidence="1">Uncharacterized protein</fullName>
    </submittedName>
</protein>
<name>A0A2M8EYN4_9BACT</name>
<dbReference type="SUPFAM" id="SSF52540">
    <property type="entry name" value="P-loop containing nucleoside triphosphate hydrolases"/>
    <property type="match status" value="1"/>
</dbReference>
<evidence type="ECO:0000313" key="2">
    <source>
        <dbReference type="Proteomes" id="UP000231383"/>
    </source>
</evidence>